<reference evidence="1 2" key="1">
    <citation type="submission" date="2011-05" db="EMBL/GenBank/DDBJ databases">
        <title>Complete sequence of Desulfotomaculum carboxydivorans CO-1-SRB.</title>
        <authorList>
            <consortium name="US DOE Joint Genome Institute"/>
            <person name="Lucas S."/>
            <person name="Han J."/>
            <person name="Lapidus A."/>
            <person name="Cheng J.-F."/>
            <person name="Goodwin L."/>
            <person name="Pitluck S."/>
            <person name="Peters L."/>
            <person name="Mikhailova N."/>
            <person name="Lu M."/>
            <person name="Han C."/>
            <person name="Tapia R."/>
            <person name="Land M."/>
            <person name="Hauser L."/>
            <person name="Kyrpides N."/>
            <person name="Ivanova N."/>
            <person name="Pagani I."/>
            <person name="Stams A."/>
            <person name="Plugge C."/>
            <person name="Muyzer G."/>
            <person name="Kuever J."/>
            <person name="Parshina S."/>
            <person name="Ivanova A."/>
            <person name="Nazina T."/>
            <person name="Woyke T."/>
        </authorList>
    </citation>
    <scope>NUCLEOTIDE SEQUENCE [LARGE SCALE GENOMIC DNA]</scope>
    <source>
        <strain evidence="2">DSM 14880 / VKM B-2319 / CO-1-SRB</strain>
    </source>
</reference>
<dbReference type="eggNOG" id="COG5421">
    <property type="taxonomic scope" value="Bacteria"/>
</dbReference>
<dbReference type="HOGENOM" id="CLU_578386_0_0_9"/>
<dbReference type="RefSeq" id="WP_013809915.1">
    <property type="nucleotide sequence ID" value="NC_015565.1"/>
</dbReference>
<dbReference type="KEGG" id="dca:Desca_0905"/>
<proteinExistence type="predicted"/>
<name>F6B9T6_DESCC</name>
<dbReference type="AlphaFoldDB" id="F6B9T6"/>
<organism evidence="1 2">
    <name type="scientific">Desulfotomaculum nigrificans (strain DSM 14880 / VKM B-2319 / CO-1-SRB)</name>
    <name type="common">Desulfotomaculum carboxydivorans</name>
    <dbReference type="NCBI Taxonomy" id="868595"/>
    <lineage>
        <taxon>Bacteria</taxon>
        <taxon>Bacillati</taxon>
        <taxon>Bacillota</taxon>
        <taxon>Clostridia</taxon>
        <taxon>Eubacteriales</taxon>
        <taxon>Desulfotomaculaceae</taxon>
        <taxon>Desulfotomaculum</taxon>
    </lineage>
</organism>
<protein>
    <submittedName>
        <fullName evidence="1">Uncharacterized protein</fullName>
    </submittedName>
</protein>
<accession>F6B9T6</accession>
<keyword evidence="2" id="KW-1185">Reference proteome</keyword>
<evidence type="ECO:0000313" key="1">
    <source>
        <dbReference type="EMBL" id="AEF93784.1"/>
    </source>
</evidence>
<evidence type="ECO:0000313" key="2">
    <source>
        <dbReference type="Proteomes" id="UP000009226"/>
    </source>
</evidence>
<gene>
    <name evidence="1" type="ordered locus">Desca_0905</name>
</gene>
<dbReference type="STRING" id="868595.Desca_0905"/>
<dbReference type="Proteomes" id="UP000009226">
    <property type="component" value="Chromosome"/>
</dbReference>
<dbReference type="EMBL" id="CP002736">
    <property type="protein sequence ID" value="AEF93784.1"/>
    <property type="molecule type" value="Genomic_DNA"/>
</dbReference>
<sequence>MFFRKIITKKNGKEYVYIKLIENYRQDGKVKQRVVANFGSIDNLAPDRINSLIASLRKLQNEIETQNNEPTYLPDFSTEVTEVQNILVSSGIKQSIIRVLGHNGQYQLIEALIINAVVDGENNAPAHETCKNMGLANATALQFYNAVKSLGQEPVKVELIKTRIFDDGGNDNFHNTLYVHIIKSIFEGTFFDMDVPGNLITPKMFQKPIMILVACDAAGNSVDFEYVEEGKQITEPVRDLVNRITNQLNATIIVLDPENYLAGTKGNYLVANLAQDIPGEIAGLLGQQVSVRQGNQLFFNTVRHEQKSEAKIKEIQANLAKVSAGLETIKADILLGKLSKESAVRKRAEGVIKANNCQDMVSYSFNEATQNFCYQIKDEVVKQKTQSMVRTTWVIKNPDLLEGQFKWEKPVQIETNQYSLITDRLKTPPTSMYLDYHYSAAIISGHIQLEIIKNQITKHLKNQNNGGEA</sequence>